<dbReference type="PROSITE" id="PS50157">
    <property type="entry name" value="ZINC_FINGER_C2H2_2"/>
    <property type="match status" value="1"/>
</dbReference>
<dbReference type="AlphaFoldDB" id="I7LZN9"/>
<dbReference type="GeneID" id="7833859"/>
<reference evidence="4" key="1">
    <citation type="journal article" date="2006" name="PLoS Biol.">
        <title>Macronuclear genome sequence of the ciliate Tetrahymena thermophila, a model eukaryote.</title>
        <authorList>
            <person name="Eisen J.A."/>
            <person name="Coyne R.S."/>
            <person name="Wu M."/>
            <person name="Wu D."/>
            <person name="Thiagarajan M."/>
            <person name="Wortman J.R."/>
            <person name="Badger J.H."/>
            <person name="Ren Q."/>
            <person name="Amedeo P."/>
            <person name="Jones K.M."/>
            <person name="Tallon L.J."/>
            <person name="Delcher A.L."/>
            <person name="Salzberg S.L."/>
            <person name="Silva J.C."/>
            <person name="Haas B.J."/>
            <person name="Majoros W.H."/>
            <person name="Farzad M."/>
            <person name="Carlton J.M."/>
            <person name="Smith R.K. Jr."/>
            <person name="Garg J."/>
            <person name="Pearlman R.E."/>
            <person name="Karrer K.M."/>
            <person name="Sun L."/>
            <person name="Manning G."/>
            <person name="Elde N.C."/>
            <person name="Turkewitz A.P."/>
            <person name="Asai D.J."/>
            <person name="Wilkes D.E."/>
            <person name="Wang Y."/>
            <person name="Cai H."/>
            <person name="Collins K."/>
            <person name="Stewart B.A."/>
            <person name="Lee S.R."/>
            <person name="Wilamowska K."/>
            <person name="Weinberg Z."/>
            <person name="Ruzzo W.L."/>
            <person name="Wloga D."/>
            <person name="Gaertig J."/>
            <person name="Frankel J."/>
            <person name="Tsao C.-C."/>
            <person name="Gorovsky M.A."/>
            <person name="Keeling P.J."/>
            <person name="Waller R.F."/>
            <person name="Patron N.J."/>
            <person name="Cherry J.M."/>
            <person name="Stover N.A."/>
            <person name="Krieger C.J."/>
            <person name="del Toro C."/>
            <person name="Ryder H.F."/>
            <person name="Williamson S.C."/>
            <person name="Barbeau R.A."/>
            <person name="Hamilton E.P."/>
            <person name="Orias E."/>
        </authorList>
    </citation>
    <scope>NUCLEOTIDE SEQUENCE [LARGE SCALE GENOMIC DNA]</scope>
    <source>
        <strain evidence="4">SB210</strain>
    </source>
</reference>
<sequence length="244" mass="29250">MKKDNQQKQRIDKQENQRVEKQLNWWCKYTNCGKKYSLESSLFNHIRIKHPECQRKSLVFNKLEREPGRPMTKKQSSKIDNNEELMIENSSKAEIILGFYKNKLWQLFCLEFKNDFGEDTSNIECGIGLYEQIKNFVNDLEAYYLDISYPQTQKEKDDFFQQLNMFSYNLKEDVRFKICKAIVLFYLMNTSKESQYQIGFIDHLKQIDQEILNKVCKVFCNINDSKYGSCKFQGFILENQQNLY</sequence>
<keyword evidence="1" id="KW-0862">Zinc</keyword>
<keyword evidence="1" id="KW-0479">Metal-binding</keyword>
<evidence type="ECO:0000313" key="4">
    <source>
        <dbReference type="Proteomes" id="UP000009168"/>
    </source>
</evidence>
<dbReference type="GO" id="GO:0008270">
    <property type="term" value="F:zinc ion binding"/>
    <property type="evidence" value="ECO:0007669"/>
    <property type="project" value="UniProtKB-KW"/>
</dbReference>
<accession>I7LZN9</accession>
<gene>
    <name evidence="3" type="ORF">TTHERM_00691390</name>
</gene>
<dbReference type="Proteomes" id="UP000009168">
    <property type="component" value="Unassembled WGS sequence"/>
</dbReference>
<evidence type="ECO:0000256" key="1">
    <source>
        <dbReference type="PROSITE-ProRule" id="PRU00042"/>
    </source>
</evidence>
<dbReference type="KEGG" id="tet:TTHERM_00691390"/>
<dbReference type="HOGENOM" id="CLU_1139965_0_0_1"/>
<evidence type="ECO:0000313" key="3">
    <source>
        <dbReference type="EMBL" id="EAR84441.1"/>
    </source>
</evidence>
<protein>
    <submittedName>
        <fullName evidence="3">Zinc finger, C2H2 type family protein</fullName>
    </submittedName>
</protein>
<dbReference type="InParanoid" id="I7LZN9"/>
<dbReference type="EMBL" id="GG662490">
    <property type="protein sequence ID" value="EAR84441.1"/>
    <property type="molecule type" value="Genomic_DNA"/>
</dbReference>
<organism evidence="3 4">
    <name type="scientific">Tetrahymena thermophila (strain SB210)</name>
    <dbReference type="NCBI Taxonomy" id="312017"/>
    <lineage>
        <taxon>Eukaryota</taxon>
        <taxon>Sar</taxon>
        <taxon>Alveolata</taxon>
        <taxon>Ciliophora</taxon>
        <taxon>Intramacronucleata</taxon>
        <taxon>Oligohymenophorea</taxon>
        <taxon>Hymenostomatida</taxon>
        <taxon>Tetrahymenina</taxon>
        <taxon>Tetrahymenidae</taxon>
        <taxon>Tetrahymena</taxon>
    </lineage>
</organism>
<dbReference type="RefSeq" id="XP_001032104.1">
    <property type="nucleotide sequence ID" value="XM_001032104.1"/>
</dbReference>
<name>I7LZN9_TETTS</name>
<proteinExistence type="predicted"/>
<feature type="domain" description="C2H2-type" evidence="2">
    <location>
        <begin position="25"/>
        <end position="50"/>
    </location>
</feature>
<evidence type="ECO:0000259" key="2">
    <source>
        <dbReference type="PROSITE" id="PS50157"/>
    </source>
</evidence>
<dbReference type="InterPro" id="IPR013087">
    <property type="entry name" value="Znf_C2H2_type"/>
</dbReference>
<keyword evidence="4" id="KW-1185">Reference proteome</keyword>
<dbReference type="PROSITE" id="PS00028">
    <property type="entry name" value="ZINC_FINGER_C2H2_1"/>
    <property type="match status" value="1"/>
</dbReference>
<keyword evidence="1" id="KW-0863">Zinc-finger</keyword>